<dbReference type="Proteomes" id="UP000265520">
    <property type="component" value="Unassembled WGS sequence"/>
</dbReference>
<proteinExistence type="inferred from homology"/>
<sequence>MQILPDIAWGKRTRVILDVGCGVASFGGFLFDRNVLAMSLAPKDEHEAQ</sequence>
<keyword evidence="4" id="KW-0812">Transmembrane</keyword>
<evidence type="ECO:0000313" key="6">
    <source>
        <dbReference type="Proteomes" id="UP000265520"/>
    </source>
</evidence>
<accession>A0A392VAY1</accession>
<evidence type="ECO:0000256" key="1">
    <source>
        <dbReference type="ARBA" id="ARBA00022603"/>
    </source>
</evidence>
<dbReference type="InterPro" id="IPR004159">
    <property type="entry name" value="Put_SAM_MeTrfase"/>
</dbReference>
<protein>
    <recommendedName>
        <fullName evidence="4">Methyltransferase</fullName>
        <ecNumber evidence="4">2.1.1.-</ecNumber>
    </recommendedName>
</protein>
<comment type="caution">
    <text evidence="5">The sequence shown here is derived from an EMBL/GenBank/DDBJ whole genome shotgun (WGS) entry which is preliminary data.</text>
</comment>
<reference evidence="5 6" key="1">
    <citation type="journal article" date="2018" name="Front. Plant Sci.">
        <title>Red Clover (Trifolium pratense) and Zigzag Clover (T. medium) - A Picture of Genomic Similarities and Differences.</title>
        <authorList>
            <person name="Dluhosova J."/>
            <person name="Istvanek J."/>
            <person name="Nedelnik J."/>
            <person name="Repkova J."/>
        </authorList>
    </citation>
    <scope>NUCLEOTIDE SEQUENCE [LARGE SCALE GENOMIC DNA]</scope>
    <source>
        <strain evidence="6">cv. 10/8</strain>
        <tissue evidence="5">Leaf</tissue>
    </source>
</reference>
<dbReference type="GO" id="GO:0032259">
    <property type="term" value="P:methylation"/>
    <property type="evidence" value="ECO:0007669"/>
    <property type="project" value="UniProtKB-KW"/>
</dbReference>
<dbReference type="AlphaFoldDB" id="A0A392VAY1"/>
<keyword evidence="1 4" id="KW-0489">Methyltransferase</keyword>
<dbReference type="GO" id="GO:0005768">
    <property type="term" value="C:endosome"/>
    <property type="evidence" value="ECO:0007669"/>
    <property type="project" value="TreeGrafter"/>
</dbReference>
<dbReference type="PANTHER" id="PTHR10108:SF1172">
    <property type="entry name" value="PMT26-LIKE PROTEIN, PUTATIVE-RELATED"/>
    <property type="match status" value="1"/>
</dbReference>
<dbReference type="EMBL" id="LXQA011082471">
    <property type="protein sequence ID" value="MCI84081.1"/>
    <property type="molecule type" value="Genomic_DNA"/>
</dbReference>
<dbReference type="PANTHER" id="PTHR10108">
    <property type="entry name" value="SAM-DEPENDENT METHYLTRANSFERASE"/>
    <property type="match status" value="1"/>
</dbReference>
<dbReference type="GO" id="GO:0016020">
    <property type="term" value="C:membrane"/>
    <property type="evidence" value="ECO:0007669"/>
    <property type="project" value="UniProtKB-SubCell"/>
</dbReference>
<dbReference type="Pfam" id="PF03141">
    <property type="entry name" value="Methyltransf_29"/>
    <property type="match status" value="1"/>
</dbReference>
<keyword evidence="6" id="KW-1185">Reference proteome</keyword>
<dbReference type="GO" id="GO:0005802">
    <property type="term" value="C:trans-Golgi network"/>
    <property type="evidence" value="ECO:0007669"/>
    <property type="project" value="TreeGrafter"/>
</dbReference>
<keyword evidence="2 4" id="KW-0808">Transferase</keyword>
<evidence type="ECO:0000313" key="5">
    <source>
        <dbReference type="EMBL" id="MCI84081.1"/>
    </source>
</evidence>
<organism evidence="5 6">
    <name type="scientific">Trifolium medium</name>
    <dbReference type="NCBI Taxonomy" id="97028"/>
    <lineage>
        <taxon>Eukaryota</taxon>
        <taxon>Viridiplantae</taxon>
        <taxon>Streptophyta</taxon>
        <taxon>Embryophyta</taxon>
        <taxon>Tracheophyta</taxon>
        <taxon>Spermatophyta</taxon>
        <taxon>Magnoliopsida</taxon>
        <taxon>eudicotyledons</taxon>
        <taxon>Gunneridae</taxon>
        <taxon>Pentapetalae</taxon>
        <taxon>rosids</taxon>
        <taxon>fabids</taxon>
        <taxon>Fabales</taxon>
        <taxon>Fabaceae</taxon>
        <taxon>Papilionoideae</taxon>
        <taxon>50 kb inversion clade</taxon>
        <taxon>NPAAA clade</taxon>
        <taxon>Hologalegina</taxon>
        <taxon>IRL clade</taxon>
        <taxon>Trifolieae</taxon>
        <taxon>Trifolium</taxon>
    </lineage>
</organism>
<keyword evidence="3 4" id="KW-0325">Glycoprotein</keyword>
<dbReference type="GO" id="GO:0008168">
    <property type="term" value="F:methyltransferase activity"/>
    <property type="evidence" value="ECO:0007669"/>
    <property type="project" value="UniProtKB-UniRule"/>
</dbReference>
<comment type="subcellular location">
    <subcellularLocation>
        <location evidence="4">Membrane</location>
        <topology evidence="4">Single-pass type II membrane protein</topology>
    </subcellularLocation>
</comment>
<keyword evidence="4" id="KW-0735">Signal-anchor</keyword>
<dbReference type="EC" id="2.1.1.-" evidence="4"/>
<evidence type="ECO:0000256" key="3">
    <source>
        <dbReference type="ARBA" id="ARBA00023180"/>
    </source>
</evidence>
<comment type="similarity">
    <text evidence="4">Belongs to the methyltransferase superfamily.</text>
</comment>
<evidence type="ECO:0000256" key="4">
    <source>
        <dbReference type="RuleBase" id="RU366043"/>
    </source>
</evidence>
<name>A0A392VAY1_9FABA</name>
<feature type="non-terminal residue" evidence="5">
    <location>
        <position position="49"/>
    </location>
</feature>
<evidence type="ECO:0000256" key="2">
    <source>
        <dbReference type="ARBA" id="ARBA00022679"/>
    </source>
</evidence>